<gene>
    <name evidence="10" type="ORF">SAMN04489710_11187</name>
</gene>
<evidence type="ECO:0000313" key="10">
    <source>
        <dbReference type="EMBL" id="SFE00007.1"/>
    </source>
</evidence>
<evidence type="ECO:0000256" key="1">
    <source>
        <dbReference type="ARBA" id="ARBA00000213"/>
    </source>
</evidence>
<dbReference type="EC" id="5.6.2.1" evidence="3"/>
<dbReference type="AlphaFoldDB" id="A0A1I1WY03"/>
<comment type="similarity">
    <text evidence="2">Belongs to the type IB topoisomerase family.</text>
</comment>
<dbReference type="InterPro" id="IPR035447">
    <property type="entry name" value="DNA_topo_I_N_sf"/>
</dbReference>
<dbReference type="Pfam" id="PF21338">
    <property type="entry name" value="Top1B_N_bact"/>
    <property type="match status" value="1"/>
</dbReference>
<dbReference type="GO" id="GO:0006265">
    <property type="term" value="P:DNA topological change"/>
    <property type="evidence" value="ECO:0007669"/>
    <property type="project" value="InterPro"/>
</dbReference>
<dbReference type="Pfam" id="PF01028">
    <property type="entry name" value="Topoisom_I"/>
    <property type="match status" value="1"/>
</dbReference>
<keyword evidence="4" id="KW-0799">Topoisomerase</keyword>
<dbReference type="Gene3D" id="3.90.15.10">
    <property type="entry name" value="Topoisomerase I, Chain A, domain 3"/>
    <property type="match status" value="1"/>
</dbReference>
<name>A0A1I1WY03_9BURK</name>
<feature type="domain" description="DNA topoisomerase IB N-terminal" evidence="9">
    <location>
        <begin position="80"/>
        <end position="127"/>
    </location>
</feature>
<evidence type="ECO:0000256" key="6">
    <source>
        <dbReference type="ARBA" id="ARBA00023235"/>
    </source>
</evidence>
<dbReference type="SUPFAM" id="SSF56349">
    <property type="entry name" value="DNA breaking-rejoining enzymes"/>
    <property type="match status" value="1"/>
</dbReference>
<accession>A0A1I1WY03</accession>
<evidence type="ECO:0000313" key="11">
    <source>
        <dbReference type="Proteomes" id="UP000199517"/>
    </source>
</evidence>
<dbReference type="OrthoDB" id="9778962at2"/>
<dbReference type="InterPro" id="IPR013500">
    <property type="entry name" value="TopoI_cat_euk"/>
</dbReference>
<dbReference type="GO" id="GO:0003917">
    <property type="term" value="F:DNA topoisomerase type I (single strand cut, ATP-independent) activity"/>
    <property type="evidence" value="ECO:0007669"/>
    <property type="project" value="UniProtKB-EC"/>
</dbReference>
<dbReference type="PROSITE" id="PS52038">
    <property type="entry name" value="TOPO_IB_2"/>
    <property type="match status" value="1"/>
</dbReference>
<feature type="region of interest" description="Disordered" evidence="7">
    <location>
        <begin position="415"/>
        <end position="442"/>
    </location>
</feature>
<dbReference type="EMBL" id="FOMQ01000011">
    <property type="protein sequence ID" value="SFE00007.1"/>
    <property type="molecule type" value="Genomic_DNA"/>
</dbReference>
<feature type="domain" description="DNA topoisomerase I catalytic core eukaryotic-type" evidence="8">
    <location>
        <begin position="139"/>
        <end position="359"/>
    </location>
</feature>
<dbReference type="PRINTS" id="PR00416">
    <property type="entry name" value="EUTPISMRASEI"/>
</dbReference>
<dbReference type="RefSeq" id="WP_092954397.1">
    <property type="nucleotide sequence ID" value="NZ_FOMQ01000011.1"/>
</dbReference>
<dbReference type="Gene3D" id="1.10.132.120">
    <property type="match status" value="1"/>
</dbReference>
<dbReference type="Proteomes" id="UP000199517">
    <property type="component" value="Unassembled WGS sequence"/>
</dbReference>
<proteinExistence type="inferred from homology"/>
<feature type="compositionally biased region" description="Pro residues" evidence="7">
    <location>
        <begin position="43"/>
        <end position="55"/>
    </location>
</feature>
<dbReference type="GO" id="GO:0003677">
    <property type="term" value="F:DNA binding"/>
    <property type="evidence" value="ECO:0007669"/>
    <property type="project" value="UniProtKB-KW"/>
</dbReference>
<evidence type="ECO:0000256" key="4">
    <source>
        <dbReference type="ARBA" id="ARBA00023029"/>
    </source>
</evidence>
<keyword evidence="11" id="KW-1185">Reference proteome</keyword>
<comment type="catalytic activity">
    <reaction evidence="1">
        <text>ATP-independent breakage of single-stranded DNA, followed by passage and rejoining.</text>
        <dbReference type="EC" id="5.6.2.1"/>
    </reaction>
</comment>
<protein>
    <recommendedName>
        <fullName evidence="3">DNA topoisomerase</fullName>
        <ecNumber evidence="3">5.6.2.1</ecNumber>
    </recommendedName>
</protein>
<dbReference type="Gene3D" id="3.30.66.10">
    <property type="entry name" value="DNA topoisomerase I domain"/>
    <property type="match status" value="1"/>
</dbReference>
<keyword evidence="5" id="KW-0238">DNA-binding</keyword>
<evidence type="ECO:0000256" key="3">
    <source>
        <dbReference type="ARBA" id="ARBA00012891"/>
    </source>
</evidence>
<dbReference type="InterPro" id="IPR001631">
    <property type="entry name" value="TopoI"/>
</dbReference>
<evidence type="ECO:0000256" key="7">
    <source>
        <dbReference type="SAM" id="MobiDB-lite"/>
    </source>
</evidence>
<organism evidence="10 11">
    <name type="scientific">Paracidovorax konjaci</name>
    <dbReference type="NCBI Taxonomy" id="32040"/>
    <lineage>
        <taxon>Bacteria</taxon>
        <taxon>Pseudomonadati</taxon>
        <taxon>Pseudomonadota</taxon>
        <taxon>Betaproteobacteria</taxon>
        <taxon>Burkholderiales</taxon>
        <taxon>Comamonadaceae</taxon>
        <taxon>Paracidovorax</taxon>
    </lineage>
</organism>
<sequence>MPATAAAAPSRTARTAQPPRARGTAPSGAARRRAPARSAGSLPPAPRPAAAPPARLPGGLRYVSPDALPGLTRELRGQHYRFRRPDGQWVTDEDEIARIRKLAIPPAYTQVWICPLPDGHLQATGLDARGRRQYRYHPEWRQQRDEAKFERMQAFGRALPRIRARVARDLKPRRGEPTLSRAVVLATIVRLLDTTFLRVGNEEYAAANRSYGLTTLRNRHAGVRGSQLTLRFRGKSGVEQQATLDDPRVARVVRRCQQLPGQELFQYEDEDGTRHAVGSSDVNDYLREITQKPAGRGGQDDDLHFTAKDFRTWHGTAQALELTRLACTGETGATAYNAKQILTDVAKQLGNTPAVCKKSYVHPAVLDLGARLASDAGPGMQRVWDRIGGGGASPRGLSAAERRLLGFLREHQRASRRAVARTGTGRSKAAKTSPRPATAPAR</sequence>
<evidence type="ECO:0000259" key="9">
    <source>
        <dbReference type="Pfam" id="PF21338"/>
    </source>
</evidence>
<dbReference type="STRING" id="32040.SAMN04489710_11187"/>
<dbReference type="InterPro" id="IPR011010">
    <property type="entry name" value="DNA_brk_join_enz"/>
</dbReference>
<dbReference type="InterPro" id="IPR014711">
    <property type="entry name" value="TopoI_cat_a-hlx-sub_euk"/>
</dbReference>
<reference evidence="11" key="1">
    <citation type="submission" date="2016-10" db="EMBL/GenBank/DDBJ databases">
        <authorList>
            <person name="Varghese N."/>
            <person name="Submissions S."/>
        </authorList>
    </citation>
    <scope>NUCLEOTIDE SEQUENCE [LARGE SCALE GENOMIC DNA]</scope>
    <source>
        <strain evidence="11">DSM 7481</strain>
    </source>
</reference>
<feature type="compositionally biased region" description="Low complexity" evidence="7">
    <location>
        <begin position="1"/>
        <end position="29"/>
    </location>
</feature>
<dbReference type="SUPFAM" id="SSF55869">
    <property type="entry name" value="DNA topoisomerase I domain"/>
    <property type="match status" value="1"/>
</dbReference>
<evidence type="ECO:0000256" key="5">
    <source>
        <dbReference type="ARBA" id="ARBA00023125"/>
    </source>
</evidence>
<dbReference type="InterPro" id="IPR049331">
    <property type="entry name" value="Top1B_N_bact"/>
</dbReference>
<feature type="region of interest" description="Disordered" evidence="7">
    <location>
        <begin position="1"/>
        <end position="62"/>
    </location>
</feature>
<keyword evidence="6 10" id="KW-0413">Isomerase</keyword>
<evidence type="ECO:0000256" key="2">
    <source>
        <dbReference type="ARBA" id="ARBA00006645"/>
    </source>
</evidence>
<evidence type="ECO:0000259" key="8">
    <source>
        <dbReference type="Pfam" id="PF01028"/>
    </source>
</evidence>